<proteinExistence type="predicted"/>
<reference evidence="1 3" key="2">
    <citation type="journal article" date="2013" name="Nature">
        <title>Insights into bilaterian evolution from three spiralian genomes.</title>
        <authorList>
            <person name="Simakov O."/>
            <person name="Marletaz F."/>
            <person name="Cho S.J."/>
            <person name="Edsinger-Gonzales E."/>
            <person name="Havlak P."/>
            <person name="Hellsten U."/>
            <person name="Kuo D.H."/>
            <person name="Larsson T."/>
            <person name="Lv J."/>
            <person name="Arendt D."/>
            <person name="Savage R."/>
            <person name="Osoegawa K."/>
            <person name="de Jong P."/>
            <person name="Grimwood J."/>
            <person name="Chapman J.A."/>
            <person name="Shapiro H."/>
            <person name="Aerts A."/>
            <person name="Otillar R.P."/>
            <person name="Terry A.Y."/>
            <person name="Boore J.L."/>
            <person name="Grigoriev I.V."/>
            <person name="Lindberg D.R."/>
            <person name="Seaver E.C."/>
            <person name="Weisblat D.A."/>
            <person name="Putnam N.H."/>
            <person name="Rokhsar D.S."/>
        </authorList>
    </citation>
    <scope>NUCLEOTIDE SEQUENCE</scope>
    <source>
        <strain evidence="1 3">I ESC-2004</strain>
    </source>
</reference>
<dbReference type="EnsemblMetazoa" id="CapteT213672">
    <property type="protein sequence ID" value="CapteP213672"/>
    <property type="gene ID" value="CapteG213672"/>
</dbReference>
<reference evidence="3" key="1">
    <citation type="submission" date="2012-12" db="EMBL/GenBank/DDBJ databases">
        <authorList>
            <person name="Hellsten U."/>
            <person name="Grimwood J."/>
            <person name="Chapman J.A."/>
            <person name="Shapiro H."/>
            <person name="Aerts A."/>
            <person name="Otillar R.P."/>
            <person name="Terry A.Y."/>
            <person name="Boore J.L."/>
            <person name="Simakov O."/>
            <person name="Marletaz F."/>
            <person name="Cho S.-J."/>
            <person name="Edsinger-Gonzales E."/>
            <person name="Havlak P."/>
            <person name="Kuo D.-H."/>
            <person name="Larsson T."/>
            <person name="Lv J."/>
            <person name="Arendt D."/>
            <person name="Savage R."/>
            <person name="Osoegawa K."/>
            <person name="de Jong P."/>
            <person name="Lindberg D.R."/>
            <person name="Seaver E.C."/>
            <person name="Weisblat D.A."/>
            <person name="Putnam N.H."/>
            <person name="Grigoriev I.V."/>
            <person name="Rokhsar D.S."/>
        </authorList>
    </citation>
    <scope>NUCLEOTIDE SEQUENCE</scope>
    <source>
        <strain evidence="3">I ESC-2004</strain>
    </source>
</reference>
<protein>
    <submittedName>
        <fullName evidence="1 2">Uncharacterized protein</fullName>
    </submittedName>
</protein>
<dbReference type="AlphaFoldDB" id="R7V8R5"/>
<sequence>MASMDPDRENCNPSSCMELLAADEELPEEERLPLDDLTNGRQPFTYCWTNDKEAHIIWKETLSAFTKMEALTESSLIKDNLLDANDGDWKRRSFAFLVKIYIAY</sequence>
<evidence type="ECO:0000313" key="2">
    <source>
        <dbReference type="EnsemblMetazoa" id="CapteP213672"/>
    </source>
</evidence>
<gene>
    <name evidence="1" type="ORF">CAPTEDRAFT_213672</name>
</gene>
<dbReference type="Proteomes" id="UP000014760">
    <property type="component" value="Unassembled WGS sequence"/>
</dbReference>
<evidence type="ECO:0000313" key="3">
    <source>
        <dbReference type="Proteomes" id="UP000014760"/>
    </source>
</evidence>
<accession>R7V8R5</accession>
<dbReference type="HOGENOM" id="CLU_2252570_0_0_1"/>
<evidence type="ECO:0000313" key="1">
    <source>
        <dbReference type="EMBL" id="ELU14907.1"/>
    </source>
</evidence>
<dbReference type="EMBL" id="AMQN01004683">
    <property type="status" value="NOT_ANNOTATED_CDS"/>
    <property type="molecule type" value="Genomic_DNA"/>
</dbReference>
<keyword evidence="3" id="KW-1185">Reference proteome</keyword>
<organism evidence="1">
    <name type="scientific">Capitella teleta</name>
    <name type="common">Polychaete worm</name>
    <dbReference type="NCBI Taxonomy" id="283909"/>
    <lineage>
        <taxon>Eukaryota</taxon>
        <taxon>Metazoa</taxon>
        <taxon>Spiralia</taxon>
        <taxon>Lophotrochozoa</taxon>
        <taxon>Annelida</taxon>
        <taxon>Polychaeta</taxon>
        <taxon>Sedentaria</taxon>
        <taxon>Scolecida</taxon>
        <taxon>Capitellidae</taxon>
        <taxon>Capitella</taxon>
    </lineage>
</organism>
<reference evidence="2" key="3">
    <citation type="submission" date="2015-06" db="UniProtKB">
        <authorList>
            <consortium name="EnsemblMetazoa"/>
        </authorList>
    </citation>
    <scope>IDENTIFICATION</scope>
</reference>
<name>R7V8R5_CAPTE</name>
<dbReference type="EMBL" id="KB294182">
    <property type="protein sequence ID" value="ELU14907.1"/>
    <property type="molecule type" value="Genomic_DNA"/>
</dbReference>